<dbReference type="Pfam" id="PF00753">
    <property type="entry name" value="Lactamase_B"/>
    <property type="match status" value="1"/>
</dbReference>
<dbReference type="Proteomes" id="UP000199656">
    <property type="component" value="Unassembled WGS sequence"/>
</dbReference>
<evidence type="ECO:0000256" key="3">
    <source>
        <dbReference type="ARBA" id="ARBA00022801"/>
    </source>
</evidence>
<organism evidence="7 8">
    <name type="scientific">Chitinophaga terrae</name>
    <name type="common">ex Kim and Jung 2007</name>
    <dbReference type="NCBI Taxonomy" id="408074"/>
    <lineage>
        <taxon>Bacteria</taxon>
        <taxon>Pseudomonadati</taxon>
        <taxon>Bacteroidota</taxon>
        <taxon>Chitinophagia</taxon>
        <taxon>Chitinophagales</taxon>
        <taxon>Chitinophagaceae</taxon>
        <taxon>Chitinophaga</taxon>
    </lineage>
</organism>
<gene>
    <name evidence="7" type="ORF">SAMN05660909_03735</name>
</gene>
<dbReference type="AlphaFoldDB" id="A0A1H4EI24"/>
<proteinExistence type="predicted"/>
<accession>A0A1H4EI24</accession>
<dbReference type="InterPro" id="IPR051453">
    <property type="entry name" value="MBL_Glyoxalase_II"/>
</dbReference>
<dbReference type="SMART" id="SM00849">
    <property type="entry name" value="Lactamase_B"/>
    <property type="match status" value="1"/>
</dbReference>
<keyword evidence="3" id="KW-0378">Hydrolase</keyword>
<dbReference type="OrthoDB" id="9802248at2"/>
<evidence type="ECO:0000256" key="4">
    <source>
        <dbReference type="ARBA" id="ARBA00022833"/>
    </source>
</evidence>
<dbReference type="EMBL" id="FNRL01000018">
    <property type="protein sequence ID" value="SEA84358.1"/>
    <property type="molecule type" value="Genomic_DNA"/>
</dbReference>
<dbReference type="GO" id="GO:0016787">
    <property type="term" value="F:hydrolase activity"/>
    <property type="evidence" value="ECO:0007669"/>
    <property type="project" value="UniProtKB-KW"/>
</dbReference>
<evidence type="ECO:0000256" key="2">
    <source>
        <dbReference type="ARBA" id="ARBA00022723"/>
    </source>
</evidence>
<sequence>MIKRYLLFCAAVLISHFAMAQKVVEPKGQPDWVKPYQPFRIAGNLYYVGTYDLACYLIVTPAGNILINTGLASSVNDIKKNIKALGFKFEDTKILLTTQAHYDHLGAMAAIKEETGAKFFVDAADAEEVASGGKTDYALGGQYSSFKPVKADKLLKDKDSVVLGGTTLVMLHHPGHTKGSCSYLLNVKDDKKTYKVLIANLPSIVTEQKFKDIRSYPGIAKDYAYTINSLKHQTFDIWVASHASQFKLHEKHKPGDAYNPAAFRDEKGYKEEVKFWENEFKKKLAKE</sequence>
<keyword evidence="2" id="KW-0479">Metal-binding</keyword>
<feature type="signal peptide" evidence="5">
    <location>
        <begin position="1"/>
        <end position="20"/>
    </location>
</feature>
<dbReference type="PANTHER" id="PTHR46233:SF3">
    <property type="entry name" value="HYDROXYACYLGLUTATHIONE HYDROLASE GLOC"/>
    <property type="match status" value="1"/>
</dbReference>
<feature type="domain" description="Metallo-beta-lactamase" evidence="6">
    <location>
        <begin position="52"/>
        <end position="242"/>
    </location>
</feature>
<dbReference type="PANTHER" id="PTHR46233">
    <property type="entry name" value="HYDROXYACYLGLUTATHIONE HYDROLASE GLOC"/>
    <property type="match status" value="1"/>
</dbReference>
<dbReference type="NCBIfam" id="NF033105">
    <property type="entry name" value="bla_subclass_B3"/>
    <property type="match status" value="1"/>
</dbReference>
<name>A0A1H4EI24_9BACT</name>
<reference evidence="8" key="1">
    <citation type="submission" date="2016-10" db="EMBL/GenBank/DDBJ databases">
        <authorList>
            <person name="Varghese N."/>
            <person name="Submissions S."/>
        </authorList>
    </citation>
    <scope>NUCLEOTIDE SEQUENCE [LARGE SCALE GENOMIC DNA]</scope>
    <source>
        <strain evidence="8">DSM 23920</strain>
    </source>
</reference>
<comment type="cofactor">
    <cofactor evidence="1">
        <name>Zn(2+)</name>
        <dbReference type="ChEBI" id="CHEBI:29105"/>
    </cofactor>
</comment>
<evidence type="ECO:0000313" key="8">
    <source>
        <dbReference type="Proteomes" id="UP000199656"/>
    </source>
</evidence>
<dbReference type="GO" id="GO:0046872">
    <property type="term" value="F:metal ion binding"/>
    <property type="evidence" value="ECO:0007669"/>
    <property type="project" value="UniProtKB-KW"/>
</dbReference>
<dbReference type="SUPFAM" id="SSF56281">
    <property type="entry name" value="Metallo-hydrolase/oxidoreductase"/>
    <property type="match status" value="1"/>
</dbReference>
<dbReference type="RefSeq" id="WP_089763477.1">
    <property type="nucleotide sequence ID" value="NZ_BKAT01000031.1"/>
</dbReference>
<evidence type="ECO:0000256" key="1">
    <source>
        <dbReference type="ARBA" id="ARBA00001947"/>
    </source>
</evidence>
<dbReference type="STRING" id="408074.SAMN05660909_03735"/>
<keyword evidence="8" id="KW-1185">Reference proteome</keyword>
<feature type="chain" id="PRO_5011541663" evidence="5">
    <location>
        <begin position="21"/>
        <end position="287"/>
    </location>
</feature>
<dbReference type="Gene3D" id="3.60.15.10">
    <property type="entry name" value="Ribonuclease Z/Hydroxyacylglutathione hydrolase-like"/>
    <property type="match status" value="1"/>
</dbReference>
<evidence type="ECO:0000259" key="6">
    <source>
        <dbReference type="SMART" id="SM00849"/>
    </source>
</evidence>
<keyword evidence="5" id="KW-0732">Signal</keyword>
<protein>
    <submittedName>
        <fullName evidence="7">Metallo-beta-lactamase class B</fullName>
    </submittedName>
</protein>
<dbReference type="InterPro" id="IPR001279">
    <property type="entry name" value="Metallo-B-lactamas"/>
</dbReference>
<keyword evidence="4" id="KW-0862">Zinc</keyword>
<dbReference type="NCBIfam" id="NF012229">
    <property type="entry name" value="bla_class_B_core"/>
    <property type="match status" value="1"/>
</dbReference>
<dbReference type="InterPro" id="IPR036866">
    <property type="entry name" value="RibonucZ/Hydroxyglut_hydro"/>
</dbReference>
<evidence type="ECO:0000256" key="5">
    <source>
        <dbReference type="SAM" id="SignalP"/>
    </source>
</evidence>
<evidence type="ECO:0000313" key="7">
    <source>
        <dbReference type="EMBL" id="SEA84358.1"/>
    </source>
</evidence>